<evidence type="ECO:0000313" key="14">
    <source>
        <dbReference type="EMBL" id="EBX8630223.1"/>
    </source>
</evidence>
<dbReference type="InterPro" id="IPR000399">
    <property type="entry name" value="TPP-bd_CS"/>
</dbReference>
<keyword evidence="7 10" id="KW-0786">Thiamine pyrophosphate</keyword>
<feature type="domain" description="Thiamine pyrophosphate enzyme TPP-binding" evidence="12">
    <location>
        <begin position="392"/>
        <end position="526"/>
    </location>
</feature>
<dbReference type="Pfam" id="PF02776">
    <property type="entry name" value="TPP_enzyme_N"/>
    <property type="match status" value="1"/>
</dbReference>
<dbReference type="PANTHER" id="PTHR43452:SF30">
    <property type="entry name" value="PYRUVATE DECARBOXYLASE ISOZYME 1-RELATED"/>
    <property type="match status" value="1"/>
</dbReference>
<evidence type="ECO:0000256" key="2">
    <source>
        <dbReference type="ARBA" id="ARBA00001964"/>
    </source>
</evidence>
<evidence type="ECO:0000256" key="10">
    <source>
        <dbReference type="RuleBase" id="RU362132"/>
    </source>
</evidence>
<dbReference type="CDD" id="cd02005">
    <property type="entry name" value="TPP_PDC_IPDC"/>
    <property type="match status" value="1"/>
</dbReference>
<keyword evidence="8" id="KW-0456">Lyase</keyword>
<organism evidence="14">
    <name type="scientific">Salmonella enterica subsp. enterica serovar Kintambo</name>
    <dbReference type="NCBI Taxonomy" id="1192730"/>
    <lineage>
        <taxon>Bacteria</taxon>
        <taxon>Pseudomonadati</taxon>
        <taxon>Pseudomonadota</taxon>
        <taxon>Gammaproteobacteria</taxon>
        <taxon>Enterobacterales</taxon>
        <taxon>Enterobacteriaceae</taxon>
        <taxon>Salmonella</taxon>
    </lineage>
</organism>
<feature type="domain" description="Thiamine pyrophosphate enzyme N-terminal TPP-binding" evidence="13">
    <location>
        <begin position="6"/>
        <end position="114"/>
    </location>
</feature>
<dbReference type="SUPFAM" id="SSF52518">
    <property type="entry name" value="Thiamin diphosphate-binding fold (THDP-binding)"/>
    <property type="match status" value="2"/>
</dbReference>
<dbReference type="AlphaFoldDB" id="A0A5W7S1H7"/>
<dbReference type="PANTHER" id="PTHR43452">
    <property type="entry name" value="PYRUVATE DECARBOXYLASE"/>
    <property type="match status" value="1"/>
</dbReference>
<comment type="similarity">
    <text evidence="3 10">Belongs to the TPP enzyme family.</text>
</comment>
<dbReference type="GO" id="GO:0030976">
    <property type="term" value="F:thiamine pyrophosphate binding"/>
    <property type="evidence" value="ECO:0007669"/>
    <property type="project" value="InterPro"/>
</dbReference>
<evidence type="ECO:0000256" key="1">
    <source>
        <dbReference type="ARBA" id="ARBA00001920"/>
    </source>
</evidence>
<dbReference type="PIRSF" id="PIRSF036565">
    <property type="entry name" value="Pyruvt_ip_decrb"/>
    <property type="match status" value="1"/>
</dbReference>
<gene>
    <name evidence="14" type="ORF">DTU03_22405</name>
</gene>
<dbReference type="InterPro" id="IPR011766">
    <property type="entry name" value="TPP_enzyme_TPP-bd"/>
</dbReference>
<keyword evidence="6 9" id="KW-0460">Magnesium</keyword>
<evidence type="ECO:0000259" key="11">
    <source>
        <dbReference type="Pfam" id="PF00205"/>
    </source>
</evidence>
<evidence type="ECO:0000256" key="9">
    <source>
        <dbReference type="PIRSR" id="PIRSR036565-2"/>
    </source>
</evidence>
<dbReference type="Pfam" id="PF02775">
    <property type="entry name" value="TPP_enzyme_C"/>
    <property type="match status" value="1"/>
</dbReference>
<dbReference type="InterPro" id="IPR029061">
    <property type="entry name" value="THDP-binding"/>
</dbReference>
<dbReference type="EMBL" id="AAHMLI010000038">
    <property type="protein sequence ID" value="EBX8630223.1"/>
    <property type="molecule type" value="Genomic_DNA"/>
</dbReference>
<evidence type="ECO:0000256" key="5">
    <source>
        <dbReference type="ARBA" id="ARBA00022793"/>
    </source>
</evidence>
<dbReference type="CDD" id="cd07038">
    <property type="entry name" value="TPP_PYR_PDC_IPDC_like"/>
    <property type="match status" value="1"/>
</dbReference>
<dbReference type="InterPro" id="IPR012110">
    <property type="entry name" value="PDC/IPDC-like"/>
</dbReference>
<dbReference type="InterPro" id="IPR047214">
    <property type="entry name" value="TPP_PDC_IPDC"/>
</dbReference>
<sequence>MQNPYTVADYLLDRLAGCGIGHLFGVPGDYNLQFLDHVIDHPTLRWVGCANELNAAYAADGYARMSGAGALLTTFGVGELSAINGIAGSYAEYVPVLHIVGAPCSAAQQRGELMHHTLGDGDFRHFYRMSQAISAASAILDEQNACFEIDRVLGEMLAARRPGYIMLPADVAKKTAIPPTQALALPVHEAQSGVETAFRYHARQCLMNSRRIALLADFLAGRFGLRPLLQRWMAETPIAHATLLMGKGLFDEQHPNFVGTYSAGASSKEVRQAIEDADRVICVGTRFVDTLTAGFTQQLPAERTLEIQPYASRIGETWFNLPMAQAVSTLRELCLECAFAPPPTRSAGQPVRIDKGELTQESFWQTLQQYLKPGDIVLVDQGTAAFGAAALSLPDGAEVVVQPLWGSIGYSLPAAFGAQTACPDRRVILIIGDGAAQLTIQEMGSMLRDGQAPVILLLNNDGYTVERAIHGAAQRYNDIASWNWTQIPPALNVAQQAECWRVTQAIQLAEVLERLARPQRLSFIEVMLPKADLPELLRTVTRALEARNGG</sequence>
<dbReference type="GO" id="GO:0004737">
    <property type="term" value="F:pyruvate decarboxylase activity"/>
    <property type="evidence" value="ECO:0007669"/>
    <property type="project" value="TreeGrafter"/>
</dbReference>
<evidence type="ECO:0000256" key="3">
    <source>
        <dbReference type="ARBA" id="ARBA00007812"/>
    </source>
</evidence>
<comment type="cofactor">
    <cofactor evidence="9">
        <name>Mg(2+)</name>
        <dbReference type="ChEBI" id="CHEBI:18420"/>
    </cofactor>
    <text evidence="9">Binds 1 Mg(2+) per subunit.</text>
</comment>
<dbReference type="InterPro" id="IPR029035">
    <property type="entry name" value="DHS-like_NAD/FAD-binding_dom"/>
</dbReference>
<dbReference type="FunFam" id="3.40.50.1220:FF:000031">
    <property type="entry name" value="Alpha-keto acid decarboxylase family protein"/>
    <property type="match status" value="1"/>
</dbReference>
<dbReference type="Gene3D" id="3.40.50.1220">
    <property type="entry name" value="TPP-binding domain"/>
    <property type="match status" value="1"/>
</dbReference>
<reference evidence="14" key="1">
    <citation type="submission" date="2018-07" db="EMBL/GenBank/DDBJ databases">
        <authorList>
            <person name="Ashton P.M."/>
            <person name="Dallman T."/>
            <person name="Nair S."/>
            <person name="De Pinna E."/>
            <person name="Peters T."/>
            <person name="Grant K."/>
        </authorList>
    </citation>
    <scope>NUCLEOTIDE SEQUENCE</scope>
    <source>
        <strain evidence="14">242348</strain>
    </source>
</reference>
<dbReference type="InterPro" id="IPR012000">
    <property type="entry name" value="Thiamin_PyroP_enz_cen_dom"/>
</dbReference>
<keyword evidence="4 9" id="KW-0479">Metal-binding</keyword>
<feature type="binding site" evidence="9">
    <location>
        <position position="460"/>
    </location>
    <ligand>
        <name>Mg(2+)</name>
        <dbReference type="ChEBI" id="CHEBI:18420"/>
    </ligand>
</feature>
<dbReference type="SUPFAM" id="SSF52467">
    <property type="entry name" value="DHS-like NAD/FAD-binding domain"/>
    <property type="match status" value="1"/>
</dbReference>
<protein>
    <submittedName>
        <fullName evidence="14">Alpha-keto acid decarboxylase family protein</fullName>
    </submittedName>
</protein>
<feature type="binding site" evidence="9">
    <location>
        <position position="433"/>
    </location>
    <ligand>
        <name>Mg(2+)</name>
        <dbReference type="ChEBI" id="CHEBI:18420"/>
    </ligand>
</feature>
<dbReference type="GO" id="GO:0005829">
    <property type="term" value="C:cytosol"/>
    <property type="evidence" value="ECO:0007669"/>
    <property type="project" value="TreeGrafter"/>
</dbReference>
<name>A0A5W7S1H7_SALET</name>
<dbReference type="FunFam" id="3.40.50.970:FF:000019">
    <property type="entry name" value="Pyruvate decarboxylase isozyme"/>
    <property type="match status" value="1"/>
</dbReference>
<evidence type="ECO:0000259" key="13">
    <source>
        <dbReference type="Pfam" id="PF02776"/>
    </source>
</evidence>
<dbReference type="InterPro" id="IPR047213">
    <property type="entry name" value="TPP_PYR_PDC_IPDC-like"/>
</dbReference>
<dbReference type="GO" id="GO:0000287">
    <property type="term" value="F:magnesium ion binding"/>
    <property type="evidence" value="ECO:0007669"/>
    <property type="project" value="InterPro"/>
</dbReference>
<comment type="cofactor">
    <cofactor evidence="1">
        <name>a metal cation</name>
        <dbReference type="ChEBI" id="CHEBI:25213"/>
    </cofactor>
</comment>
<evidence type="ECO:0000256" key="7">
    <source>
        <dbReference type="ARBA" id="ARBA00023052"/>
    </source>
</evidence>
<dbReference type="PROSITE" id="PS00187">
    <property type="entry name" value="TPP_ENZYMES"/>
    <property type="match status" value="1"/>
</dbReference>
<proteinExistence type="inferred from homology"/>
<keyword evidence="5" id="KW-0210">Decarboxylase</keyword>
<feature type="domain" description="Thiamine pyrophosphate enzyme central" evidence="11">
    <location>
        <begin position="202"/>
        <end position="323"/>
    </location>
</feature>
<comment type="caution">
    <text evidence="14">The sequence shown here is derived from an EMBL/GenBank/DDBJ whole genome shotgun (WGS) entry which is preliminary data.</text>
</comment>
<evidence type="ECO:0000256" key="4">
    <source>
        <dbReference type="ARBA" id="ARBA00022723"/>
    </source>
</evidence>
<evidence type="ECO:0000256" key="6">
    <source>
        <dbReference type="ARBA" id="ARBA00022842"/>
    </source>
</evidence>
<dbReference type="InterPro" id="IPR012001">
    <property type="entry name" value="Thiamin_PyroP_enz_TPP-bd_dom"/>
</dbReference>
<feature type="binding site" evidence="9">
    <location>
        <position position="462"/>
    </location>
    <ligand>
        <name>Mg(2+)</name>
        <dbReference type="ChEBI" id="CHEBI:18420"/>
    </ligand>
</feature>
<dbReference type="Gene3D" id="3.40.50.970">
    <property type="match status" value="2"/>
</dbReference>
<evidence type="ECO:0000259" key="12">
    <source>
        <dbReference type="Pfam" id="PF02775"/>
    </source>
</evidence>
<evidence type="ECO:0000256" key="8">
    <source>
        <dbReference type="ARBA" id="ARBA00023239"/>
    </source>
</evidence>
<accession>A0A5W7S1H7</accession>
<dbReference type="GO" id="GO:0000949">
    <property type="term" value="P:aromatic amino acid family catabolic process to alcohol via Ehrlich pathway"/>
    <property type="evidence" value="ECO:0007669"/>
    <property type="project" value="TreeGrafter"/>
</dbReference>
<dbReference type="Pfam" id="PF00205">
    <property type="entry name" value="TPP_enzyme_M"/>
    <property type="match status" value="1"/>
</dbReference>
<comment type="cofactor">
    <cofactor evidence="2">
        <name>thiamine diphosphate</name>
        <dbReference type="ChEBI" id="CHEBI:58937"/>
    </cofactor>
</comment>
<dbReference type="FunFam" id="3.40.50.970:FF:000024">
    <property type="entry name" value="Pyruvate decarboxylase isozyme"/>
    <property type="match status" value="1"/>
</dbReference>